<reference evidence="2" key="2">
    <citation type="submission" date="2025-08" db="UniProtKB">
        <authorList>
            <consortium name="RefSeq"/>
        </authorList>
    </citation>
    <scope>IDENTIFICATION</scope>
</reference>
<name>A0ABM3BFA3_GOSHI</name>
<accession>A0ABM3BFA3</accession>
<organism evidence="1 2">
    <name type="scientific">Gossypium hirsutum</name>
    <name type="common">Upland cotton</name>
    <name type="synonym">Gossypium mexicanum</name>
    <dbReference type="NCBI Taxonomy" id="3635"/>
    <lineage>
        <taxon>Eukaryota</taxon>
        <taxon>Viridiplantae</taxon>
        <taxon>Streptophyta</taxon>
        <taxon>Embryophyta</taxon>
        <taxon>Tracheophyta</taxon>
        <taxon>Spermatophyta</taxon>
        <taxon>Magnoliopsida</taxon>
        <taxon>eudicotyledons</taxon>
        <taxon>Gunneridae</taxon>
        <taxon>Pentapetalae</taxon>
        <taxon>rosids</taxon>
        <taxon>malvids</taxon>
        <taxon>Malvales</taxon>
        <taxon>Malvaceae</taxon>
        <taxon>Malvoideae</taxon>
        <taxon>Gossypium</taxon>
    </lineage>
</organism>
<protein>
    <submittedName>
        <fullName evidence="2">Uncharacterized protein</fullName>
    </submittedName>
</protein>
<reference evidence="1" key="1">
    <citation type="journal article" date="2020" name="Nat. Genet.">
        <title>Genomic diversifications of five Gossypium allopolyploid species and their impact on cotton improvement.</title>
        <authorList>
            <person name="Chen Z.J."/>
            <person name="Sreedasyam A."/>
            <person name="Ando A."/>
            <person name="Song Q."/>
            <person name="De Santiago L.M."/>
            <person name="Hulse-Kemp A.M."/>
            <person name="Ding M."/>
            <person name="Ye W."/>
            <person name="Kirkbride R.C."/>
            <person name="Jenkins J."/>
            <person name="Plott C."/>
            <person name="Lovell J."/>
            <person name="Lin Y.M."/>
            <person name="Vaughn R."/>
            <person name="Liu B."/>
            <person name="Simpson S."/>
            <person name="Scheffler B.E."/>
            <person name="Wen L."/>
            <person name="Saski C.A."/>
            <person name="Grover C.E."/>
            <person name="Hu G."/>
            <person name="Conover J.L."/>
            <person name="Carlson J.W."/>
            <person name="Shu S."/>
            <person name="Boston L.B."/>
            <person name="Williams M."/>
            <person name="Peterson D.G."/>
            <person name="McGee K."/>
            <person name="Jones D.C."/>
            <person name="Wendel J.F."/>
            <person name="Stelly D.M."/>
            <person name="Grimwood J."/>
            <person name="Schmutz J."/>
        </authorList>
    </citation>
    <scope>NUCLEOTIDE SEQUENCE [LARGE SCALE GENOMIC DNA]</scope>
    <source>
        <strain evidence="1">cv. TM-1</strain>
    </source>
</reference>
<evidence type="ECO:0000313" key="2">
    <source>
        <dbReference type="RefSeq" id="XP_040965729.1"/>
    </source>
</evidence>
<evidence type="ECO:0000313" key="1">
    <source>
        <dbReference type="Proteomes" id="UP000818029"/>
    </source>
</evidence>
<gene>
    <name evidence="2" type="primary">LOC121225479</name>
</gene>
<proteinExistence type="predicted"/>
<sequence length="109" mass="12088">MRERTNNTIGGTKVWNSEESIRSRTAKIWAFLPLNRYKSETIFCRSKTQASAHPTPLHRGEEGFIGADVEVWRPAGVYGGSRGFGAEALHACGRNMREEEAWLCCGDGG</sequence>
<dbReference type="Proteomes" id="UP000818029">
    <property type="component" value="Chromosome D13"/>
</dbReference>
<dbReference type="RefSeq" id="XP_040965729.1">
    <property type="nucleotide sequence ID" value="XM_041109795.1"/>
</dbReference>
<dbReference type="GeneID" id="121225479"/>
<keyword evidence="1" id="KW-1185">Reference proteome</keyword>